<evidence type="ECO:0000256" key="1">
    <source>
        <dbReference type="SAM" id="MobiDB-lite"/>
    </source>
</evidence>
<protein>
    <submittedName>
        <fullName evidence="2">Uncharacterized protein</fullName>
    </submittedName>
</protein>
<feature type="region of interest" description="Disordered" evidence="1">
    <location>
        <begin position="1"/>
        <end position="53"/>
    </location>
</feature>
<evidence type="ECO:0000313" key="3">
    <source>
        <dbReference type="Proteomes" id="UP000799539"/>
    </source>
</evidence>
<feature type="compositionally biased region" description="Basic and acidic residues" evidence="1">
    <location>
        <begin position="44"/>
        <end position="53"/>
    </location>
</feature>
<sequence>MSLRPIKTRLRRRPLTRIPVRGKRTETRPHGDAKTVEETSDGTDSNHDNTGHP</sequence>
<dbReference type="EMBL" id="ML992684">
    <property type="protein sequence ID" value="KAF2209990.1"/>
    <property type="molecule type" value="Genomic_DNA"/>
</dbReference>
<gene>
    <name evidence="2" type="ORF">CERZMDRAFT_91282</name>
</gene>
<feature type="compositionally biased region" description="Basic residues" evidence="1">
    <location>
        <begin position="1"/>
        <end position="15"/>
    </location>
</feature>
<proteinExistence type="predicted"/>
<keyword evidence="3" id="KW-1185">Reference proteome</keyword>
<dbReference type="Proteomes" id="UP000799539">
    <property type="component" value="Unassembled WGS sequence"/>
</dbReference>
<reference evidence="2" key="1">
    <citation type="journal article" date="2020" name="Stud. Mycol.">
        <title>101 Dothideomycetes genomes: a test case for predicting lifestyles and emergence of pathogens.</title>
        <authorList>
            <person name="Haridas S."/>
            <person name="Albert R."/>
            <person name="Binder M."/>
            <person name="Bloem J."/>
            <person name="Labutti K."/>
            <person name="Salamov A."/>
            <person name="Andreopoulos B."/>
            <person name="Baker S."/>
            <person name="Barry K."/>
            <person name="Bills G."/>
            <person name="Bluhm B."/>
            <person name="Cannon C."/>
            <person name="Castanera R."/>
            <person name="Culley D."/>
            <person name="Daum C."/>
            <person name="Ezra D."/>
            <person name="Gonzalez J."/>
            <person name="Henrissat B."/>
            <person name="Kuo A."/>
            <person name="Liang C."/>
            <person name="Lipzen A."/>
            <person name="Lutzoni F."/>
            <person name="Magnuson J."/>
            <person name="Mondo S."/>
            <person name="Nolan M."/>
            <person name="Ohm R."/>
            <person name="Pangilinan J."/>
            <person name="Park H.-J."/>
            <person name="Ramirez L."/>
            <person name="Alfaro M."/>
            <person name="Sun H."/>
            <person name="Tritt A."/>
            <person name="Yoshinaga Y."/>
            <person name="Zwiers L.-H."/>
            <person name="Turgeon B."/>
            <person name="Goodwin S."/>
            <person name="Spatafora J."/>
            <person name="Crous P."/>
            <person name="Grigoriev I."/>
        </authorList>
    </citation>
    <scope>NUCLEOTIDE SEQUENCE</scope>
    <source>
        <strain evidence="2">SCOH1-5</strain>
    </source>
</reference>
<organism evidence="2 3">
    <name type="scientific">Cercospora zeae-maydis SCOH1-5</name>
    <dbReference type="NCBI Taxonomy" id="717836"/>
    <lineage>
        <taxon>Eukaryota</taxon>
        <taxon>Fungi</taxon>
        <taxon>Dikarya</taxon>
        <taxon>Ascomycota</taxon>
        <taxon>Pezizomycotina</taxon>
        <taxon>Dothideomycetes</taxon>
        <taxon>Dothideomycetidae</taxon>
        <taxon>Mycosphaerellales</taxon>
        <taxon>Mycosphaerellaceae</taxon>
        <taxon>Cercospora</taxon>
    </lineage>
</organism>
<dbReference type="AlphaFoldDB" id="A0A6A6F9B6"/>
<name>A0A6A6F9B6_9PEZI</name>
<feature type="compositionally biased region" description="Basic and acidic residues" evidence="1">
    <location>
        <begin position="23"/>
        <end position="37"/>
    </location>
</feature>
<accession>A0A6A6F9B6</accession>
<evidence type="ECO:0000313" key="2">
    <source>
        <dbReference type="EMBL" id="KAF2209990.1"/>
    </source>
</evidence>